<dbReference type="RefSeq" id="WP_187318744.1">
    <property type="nucleotide sequence ID" value="NZ_JACSCY010000003.1"/>
</dbReference>
<proteinExistence type="predicted"/>
<accession>A0ABR7MH76</accession>
<organism evidence="1 2">
    <name type="scientific">Hymenobacter citatus</name>
    <dbReference type="NCBI Taxonomy" id="2763506"/>
    <lineage>
        <taxon>Bacteria</taxon>
        <taxon>Pseudomonadati</taxon>
        <taxon>Bacteroidota</taxon>
        <taxon>Cytophagia</taxon>
        <taxon>Cytophagales</taxon>
        <taxon>Hymenobacteraceae</taxon>
        <taxon>Hymenobacter</taxon>
    </lineage>
</organism>
<evidence type="ECO:0000313" key="2">
    <source>
        <dbReference type="Proteomes" id="UP000622017"/>
    </source>
</evidence>
<name>A0ABR7MH76_9BACT</name>
<evidence type="ECO:0000313" key="1">
    <source>
        <dbReference type="EMBL" id="MBC6610442.1"/>
    </source>
</evidence>
<keyword evidence="2" id="KW-1185">Reference proteome</keyword>
<comment type="caution">
    <text evidence="1">The sequence shown here is derived from an EMBL/GenBank/DDBJ whole genome shotgun (WGS) entry which is preliminary data.</text>
</comment>
<sequence>MPDLLLTVAHSFRVPGLGVVALPAEAAPRLLPLDLHTPLSVTVIFPDNHSESVTATVEEVEHEGTTQRGLLLEFTTPISLPPGTRVVSTEAMLVSNNSMGKPYLF</sequence>
<gene>
    <name evidence="1" type="ORF">H8B15_05890</name>
</gene>
<reference evidence="1 2" key="1">
    <citation type="submission" date="2020-08" db="EMBL/GenBank/DDBJ databases">
        <title>Hymenobacter sp.</title>
        <authorList>
            <person name="Kim M.K."/>
        </authorList>
    </citation>
    <scope>NUCLEOTIDE SEQUENCE [LARGE SCALE GENOMIC DNA]</scope>
    <source>
        <strain evidence="1 2">BT507</strain>
    </source>
</reference>
<dbReference type="EMBL" id="JACSCY010000003">
    <property type="protein sequence ID" value="MBC6610442.1"/>
    <property type="molecule type" value="Genomic_DNA"/>
</dbReference>
<dbReference type="Proteomes" id="UP000622017">
    <property type="component" value="Unassembled WGS sequence"/>
</dbReference>
<protein>
    <submittedName>
        <fullName evidence="1">Uncharacterized protein</fullName>
    </submittedName>
</protein>